<evidence type="ECO:0000256" key="3">
    <source>
        <dbReference type="ARBA" id="ARBA00023163"/>
    </source>
</evidence>
<dbReference type="InterPro" id="IPR012318">
    <property type="entry name" value="HTH_CRP"/>
</dbReference>
<dbReference type="EMBL" id="JADBGF010000001">
    <property type="protein sequence ID" value="MBE1601141.1"/>
    <property type="molecule type" value="Genomic_DNA"/>
</dbReference>
<dbReference type="PROSITE" id="PS51063">
    <property type="entry name" value="HTH_CRP_2"/>
    <property type="match status" value="1"/>
</dbReference>
<dbReference type="InterPro" id="IPR036390">
    <property type="entry name" value="WH_DNA-bd_sf"/>
</dbReference>
<dbReference type="PROSITE" id="PS50042">
    <property type="entry name" value="CNMP_BINDING_3"/>
    <property type="match status" value="1"/>
</dbReference>
<feature type="domain" description="HTH crp-type" evidence="5">
    <location>
        <begin position="180"/>
        <end position="253"/>
    </location>
</feature>
<dbReference type="GO" id="GO:0003700">
    <property type="term" value="F:DNA-binding transcription factor activity"/>
    <property type="evidence" value="ECO:0007669"/>
    <property type="project" value="TreeGrafter"/>
</dbReference>
<feature type="domain" description="Cyclic nucleotide-binding" evidence="4">
    <location>
        <begin position="66"/>
        <end position="167"/>
    </location>
</feature>
<dbReference type="SMART" id="SM00419">
    <property type="entry name" value="HTH_CRP"/>
    <property type="match status" value="1"/>
</dbReference>
<evidence type="ECO:0000256" key="1">
    <source>
        <dbReference type="ARBA" id="ARBA00023015"/>
    </source>
</evidence>
<name>A0A8I0PEH3_9ACTN</name>
<keyword evidence="1" id="KW-0805">Transcription regulation</keyword>
<dbReference type="GO" id="GO:0005829">
    <property type="term" value="C:cytosol"/>
    <property type="evidence" value="ECO:0007669"/>
    <property type="project" value="TreeGrafter"/>
</dbReference>
<dbReference type="InterPro" id="IPR014710">
    <property type="entry name" value="RmlC-like_jellyroll"/>
</dbReference>
<dbReference type="InterPro" id="IPR000595">
    <property type="entry name" value="cNMP-bd_dom"/>
</dbReference>
<keyword evidence="2" id="KW-0238">DNA-binding</keyword>
<dbReference type="PANTHER" id="PTHR24567">
    <property type="entry name" value="CRP FAMILY TRANSCRIPTIONAL REGULATORY PROTEIN"/>
    <property type="match status" value="1"/>
</dbReference>
<organism evidence="6 7">
    <name type="scientific">Streptomyces stelliscabiei</name>
    <dbReference type="NCBI Taxonomy" id="146820"/>
    <lineage>
        <taxon>Bacteria</taxon>
        <taxon>Bacillati</taxon>
        <taxon>Actinomycetota</taxon>
        <taxon>Actinomycetes</taxon>
        <taxon>Kitasatosporales</taxon>
        <taxon>Streptomycetaceae</taxon>
        <taxon>Streptomyces</taxon>
    </lineage>
</organism>
<dbReference type="Pfam" id="PF13545">
    <property type="entry name" value="HTH_Crp_2"/>
    <property type="match status" value="1"/>
</dbReference>
<dbReference type="SMART" id="SM00100">
    <property type="entry name" value="cNMP"/>
    <property type="match status" value="1"/>
</dbReference>
<evidence type="ECO:0000313" key="7">
    <source>
        <dbReference type="Proteomes" id="UP000629287"/>
    </source>
</evidence>
<dbReference type="AlphaFoldDB" id="A0A8I0PEH3"/>
<protein>
    <submittedName>
        <fullName evidence="6">CRP-like cAMP-binding protein</fullName>
    </submittedName>
</protein>
<dbReference type="OrthoDB" id="41390at2"/>
<dbReference type="SUPFAM" id="SSF51206">
    <property type="entry name" value="cAMP-binding domain-like"/>
    <property type="match status" value="1"/>
</dbReference>
<dbReference type="InterPro" id="IPR050397">
    <property type="entry name" value="Env_Response_Regulators"/>
</dbReference>
<comment type="caution">
    <text evidence="6">The sequence shown here is derived from an EMBL/GenBank/DDBJ whole genome shotgun (WGS) entry which is preliminary data.</text>
</comment>
<proteinExistence type="predicted"/>
<dbReference type="Gene3D" id="2.60.120.10">
    <property type="entry name" value="Jelly Rolls"/>
    <property type="match status" value="1"/>
</dbReference>
<keyword evidence="7" id="KW-1185">Reference proteome</keyword>
<dbReference type="PANTHER" id="PTHR24567:SF74">
    <property type="entry name" value="HTH-TYPE TRANSCRIPTIONAL REGULATOR ARCR"/>
    <property type="match status" value="1"/>
</dbReference>
<dbReference type="InterPro" id="IPR018490">
    <property type="entry name" value="cNMP-bd_dom_sf"/>
</dbReference>
<accession>A0A8I0PEH3</accession>
<evidence type="ECO:0000259" key="4">
    <source>
        <dbReference type="PROSITE" id="PS50042"/>
    </source>
</evidence>
<dbReference type="GO" id="GO:0003677">
    <property type="term" value="F:DNA binding"/>
    <property type="evidence" value="ECO:0007669"/>
    <property type="project" value="UniProtKB-KW"/>
</dbReference>
<dbReference type="Gene3D" id="1.10.10.10">
    <property type="entry name" value="Winged helix-like DNA-binding domain superfamily/Winged helix DNA-binding domain"/>
    <property type="match status" value="1"/>
</dbReference>
<dbReference type="InterPro" id="IPR018488">
    <property type="entry name" value="cNMP-bd_CS"/>
</dbReference>
<evidence type="ECO:0000313" key="6">
    <source>
        <dbReference type="EMBL" id="MBE1601141.1"/>
    </source>
</evidence>
<evidence type="ECO:0000259" key="5">
    <source>
        <dbReference type="PROSITE" id="PS51063"/>
    </source>
</evidence>
<dbReference type="RefSeq" id="WP_046916125.1">
    <property type="nucleotide sequence ID" value="NZ_JADBGF010000001.1"/>
</dbReference>
<keyword evidence="3" id="KW-0804">Transcription</keyword>
<dbReference type="CDD" id="cd00038">
    <property type="entry name" value="CAP_ED"/>
    <property type="match status" value="1"/>
</dbReference>
<dbReference type="Pfam" id="PF00027">
    <property type="entry name" value="cNMP_binding"/>
    <property type="match status" value="1"/>
</dbReference>
<sequence>MCSRPSSELSPTSTIAFGQRHLIVDVARNIGVQLVGPMCTGVGVMGRRLVLSDEVWRDLRSQGVTRTFPKRSVMLRQGSPGTHLLALTSGLAKVVCREPNGANTWLAFRGPGDLLGEVSVFNGTARTADVVALTPCVAVVLDAERFVRFVEERGLVIHLMRQALARMRESDLHRGELQTLPLVVRLARTLLRLAVLTGQMAESNAVRLTGLNQEEVAQAIGVTRNAVISALGQLRAVGLIETARRVIVIRDMEALQRWAAAD</sequence>
<dbReference type="Proteomes" id="UP000629287">
    <property type="component" value="Unassembled WGS sequence"/>
</dbReference>
<gene>
    <name evidence="6" type="ORF">H4687_007270</name>
</gene>
<dbReference type="SUPFAM" id="SSF46785">
    <property type="entry name" value="Winged helix' DNA-binding domain"/>
    <property type="match status" value="1"/>
</dbReference>
<reference evidence="6 7" key="1">
    <citation type="submission" date="2020-10" db="EMBL/GenBank/DDBJ databases">
        <title>Sequencing the genomes of 1000 actinobacteria strains.</title>
        <authorList>
            <person name="Klenk H.-P."/>
        </authorList>
    </citation>
    <scope>NUCLEOTIDE SEQUENCE [LARGE SCALE GENOMIC DNA]</scope>
    <source>
        <strain evidence="6 7">DSM 41803</strain>
    </source>
</reference>
<dbReference type="InterPro" id="IPR036388">
    <property type="entry name" value="WH-like_DNA-bd_sf"/>
</dbReference>
<dbReference type="GeneID" id="86831771"/>
<dbReference type="PROSITE" id="PS00889">
    <property type="entry name" value="CNMP_BINDING_2"/>
    <property type="match status" value="1"/>
</dbReference>
<evidence type="ECO:0000256" key="2">
    <source>
        <dbReference type="ARBA" id="ARBA00023125"/>
    </source>
</evidence>